<dbReference type="PANTHER" id="PTHR43398">
    <property type="entry name" value="DOLICHOL-PHOSPHATE MANNOSYLTRANSFERASE SUBUNIT 1"/>
    <property type="match status" value="1"/>
</dbReference>
<dbReference type="SUPFAM" id="SSF53448">
    <property type="entry name" value="Nucleotide-diphospho-sugar transferases"/>
    <property type="match status" value="1"/>
</dbReference>
<dbReference type="GO" id="GO:0016020">
    <property type="term" value="C:membrane"/>
    <property type="evidence" value="ECO:0007669"/>
    <property type="project" value="UniProtKB-SubCell"/>
</dbReference>
<evidence type="ECO:0000313" key="11">
    <source>
        <dbReference type="EMBL" id="CAP57096.1"/>
    </source>
</evidence>
<evidence type="ECO:0000259" key="9">
    <source>
        <dbReference type="Pfam" id="PF00535"/>
    </source>
</evidence>
<dbReference type="GO" id="GO:0009247">
    <property type="term" value="P:glycolipid biosynthetic process"/>
    <property type="evidence" value="ECO:0007669"/>
    <property type="project" value="TreeGrafter"/>
</dbReference>
<reference evidence="11 12" key="1">
    <citation type="journal article" date="2009" name="BMC Genomics">
        <title>Complete genome sequence of the sugarcane nitrogen-fixing endophyte Gluconacetobacter diazotrophicus Pal5.</title>
        <authorList>
            <person name="Bertalan M."/>
            <person name="Albano R."/>
            <person name="Padua V."/>
            <person name="Rouws L."/>
            <person name="Rojas C."/>
            <person name="Hemerly A."/>
            <person name="Teixeira K."/>
            <person name="Schwab S."/>
            <person name="Araujo J."/>
            <person name="Oliveira A."/>
            <person name="Franca L."/>
            <person name="Magalhaes V."/>
            <person name="Alqueres S."/>
            <person name="Cardoso A."/>
            <person name="Almeida W."/>
            <person name="Loureiro M.M."/>
            <person name="Nogueira E."/>
            <person name="Cidade D."/>
            <person name="Oliveira D."/>
            <person name="Simao T."/>
            <person name="Macedo J."/>
            <person name="Valadao A."/>
            <person name="Dreschsel M."/>
            <person name="Freitas F."/>
            <person name="Vidal M."/>
            <person name="Guedes H."/>
            <person name="Rodrigues E."/>
            <person name="Meneses C."/>
            <person name="Brioso P."/>
            <person name="Pozzer L."/>
            <person name="Figueiredo D."/>
            <person name="Montano H."/>
            <person name="Junior J."/>
            <person name="Filho G."/>
            <person name="Flores V."/>
            <person name="Ferreira B."/>
            <person name="Branco A."/>
            <person name="Gonzalez P."/>
            <person name="Guillobel H."/>
            <person name="Lemos M."/>
            <person name="Seibel L."/>
            <person name="Macedo J."/>
            <person name="Alves-Ferreira M."/>
            <person name="Sachetto-Martins G."/>
            <person name="Coelho A."/>
            <person name="Santos E."/>
            <person name="Amaral G."/>
            <person name="Neves A."/>
            <person name="Pacheco A.B."/>
            <person name="Carvalho D."/>
            <person name="Lery L."/>
            <person name="Bisch P."/>
            <person name="Rossle S.C."/>
            <person name="Urmenyi T."/>
            <person name="Kruger W.V."/>
            <person name="Martins O."/>
            <person name="Baldani J.I."/>
            <person name="Ferreira P.C."/>
        </authorList>
    </citation>
    <scope>NUCLEOTIDE SEQUENCE [LARGE SCALE GENOMIC DNA]</scope>
    <source>
        <strain evidence="12">ATCC 49037 / DSM 5601 / CCUG 37298 / CIP 103539 / LMG 7603 / PAl5</strain>
    </source>
</reference>
<evidence type="ECO:0000313" key="12">
    <source>
        <dbReference type="Proteomes" id="UP000001176"/>
    </source>
</evidence>
<evidence type="ECO:0000256" key="6">
    <source>
        <dbReference type="ARBA" id="ARBA00022989"/>
    </source>
</evidence>
<feature type="transmembrane region" description="Helical" evidence="8">
    <location>
        <begin position="328"/>
        <end position="350"/>
    </location>
</feature>
<evidence type="ECO:0000256" key="8">
    <source>
        <dbReference type="SAM" id="Phobius"/>
    </source>
</evidence>
<keyword evidence="3 11" id="KW-0328">Glycosyltransferase</keyword>
<comment type="similarity">
    <text evidence="2">Belongs to the glycosyltransferase 2 family.</text>
</comment>
<feature type="transmembrane region" description="Helical" evidence="8">
    <location>
        <begin position="262"/>
        <end position="283"/>
    </location>
</feature>
<keyword evidence="5 8" id="KW-0812">Transmembrane</keyword>
<dbReference type="CAZy" id="GT2">
    <property type="family name" value="Glycosyltransferase Family 2"/>
</dbReference>
<dbReference type="GO" id="GO:0004582">
    <property type="term" value="F:dolichyl-phosphate beta-D-mannosyltransferase activity"/>
    <property type="evidence" value="ECO:0007669"/>
    <property type="project" value="InterPro"/>
</dbReference>
<dbReference type="InterPro" id="IPR001173">
    <property type="entry name" value="Glyco_trans_2-like"/>
</dbReference>
<dbReference type="KEGG" id="gdi:GDI3153"/>
<dbReference type="Proteomes" id="UP000001176">
    <property type="component" value="Chromosome"/>
</dbReference>
<keyword evidence="7 8" id="KW-0472">Membrane</keyword>
<feature type="domain" description="Glycosyltransferase 2-like" evidence="9">
    <location>
        <begin position="28"/>
        <end position="193"/>
    </location>
</feature>
<evidence type="ECO:0000256" key="3">
    <source>
        <dbReference type="ARBA" id="ARBA00022676"/>
    </source>
</evidence>
<dbReference type="GO" id="GO:0000271">
    <property type="term" value="P:polysaccharide biosynthetic process"/>
    <property type="evidence" value="ECO:0007669"/>
    <property type="project" value="InterPro"/>
</dbReference>
<dbReference type="InterPro" id="IPR007267">
    <property type="entry name" value="GtrA_DPMS_TM"/>
</dbReference>
<gene>
    <name evidence="11" type="ordered locus">GDI3153</name>
</gene>
<evidence type="ECO:0000256" key="1">
    <source>
        <dbReference type="ARBA" id="ARBA00004141"/>
    </source>
</evidence>
<keyword evidence="12" id="KW-1185">Reference proteome</keyword>
<organism evidence="11 12">
    <name type="scientific">Gluconacetobacter diazotrophicus (strain ATCC 49037 / DSM 5601 / CCUG 37298 / CIP 103539 / LMG 7603 / PAl5)</name>
    <dbReference type="NCBI Taxonomy" id="272568"/>
    <lineage>
        <taxon>Bacteria</taxon>
        <taxon>Pseudomonadati</taxon>
        <taxon>Pseudomonadota</taxon>
        <taxon>Alphaproteobacteria</taxon>
        <taxon>Acetobacterales</taxon>
        <taxon>Acetobacteraceae</taxon>
        <taxon>Gluconacetobacter</taxon>
    </lineage>
</organism>
<dbReference type="InterPro" id="IPR039528">
    <property type="entry name" value="DPM1-like"/>
</dbReference>
<evidence type="ECO:0000256" key="2">
    <source>
        <dbReference type="ARBA" id="ARBA00006739"/>
    </source>
</evidence>
<dbReference type="Gene3D" id="3.90.550.10">
    <property type="entry name" value="Spore Coat Polysaccharide Biosynthesis Protein SpsA, Chain A"/>
    <property type="match status" value="1"/>
</dbReference>
<evidence type="ECO:0000256" key="5">
    <source>
        <dbReference type="ARBA" id="ARBA00022692"/>
    </source>
</evidence>
<accession>A9H099</accession>
<dbReference type="EMBL" id="AM889285">
    <property type="protein sequence ID" value="CAP57096.1"/>
    <property type="molecule type" value="Genomic_DNA"/>
</dbReference>
<evidence type="ECO:0000256" key="7">
    <source>
        <dbReference type="ARBA" id="ARBA00023136"/>
    </source>
</evidence>
<evidence type="ECO:0000259" key="10">
    <source>
        <dbReference type="Pfam" id="PF04138"/>
    </source>
</evidence>
<dbReference type="PANTHER" id="PTHR43398:SF1">
    <property type="entry name" value="DOLICHOL-PHOSPHATE MANNOSYLTRANSFERASE SUBUNIT 1"/>
    <property type="match status" value="1"/>
</dbReference>
<evidence type="ECO:0000256" key="4">
    <source>
        <dbReference type="ARBA" id="ARBA00022679"/>
    </source>
</evidence>
<keyword evidence="4 11" id="KW-0808">Transferase</keyword>
<name>A9H099_GLUDA</name>
<dbReference type="CDD" id="cd06442">
    <property type="entry name" value="DPM1_like"/>
    <property type="match status" value="1"/>
</dbReference>
<proteinExistence type="inferred from homology"/>
<sequence length="377" mass="40604">MSIVLPPVDAPPATKARPDTVRLAADISIVVPCYNERANVRPMVAALSAALAGREWEVIFVDDNSPDGTIDEVRSLAECDGRVRGILRVGRRGLSSAVIEGVLSSSARVVAVMDGDMQHDESCLGRLIDAVVRDGYDIAVGSRHVEGGDNAGLANGWRKFLSDSGIRMVQMILPVRLGDPMSGFFAMRRDLFERAVPHLSGTGFKILLDVFLSAPQRPRVLEVPFVFRPRAAGESKLDVLVLIQFLAMLGDKVCRGFLPTRFIAFALVGLVGILVNLVVLDVARRCGADFASGQGIGTVAAMVANFWMNNSLTYRDCRLRGGRMWLGLLLFLAICSVGALADIGIARAVFSEDGKWNQAGAAGAAIAVVWNTPCRRR</sequence>
<dbReference type="Pfam" id="PF00535">
    <property type="entry name" value="Glycos_transf_2"/>
    <property type="match status" value="1"/>
</dbReference>
<keyword evidence="6 8" id="KW-1133">Transmembrane helix</keyword>
<protein>
    <submittedName>
        <fullName evidence="11">Putative Dolichol-phosphate mannosyltransferase</fullName>
    </submittedName>
</protein>
<dbReference type="AlphaFoldDB" id="A9H099"/>
<comment type="subcellular location">
    <subcellularLocation>
        <location evidence="1">Membrane</location>
        <topology evidence="1">Multi-pass membrane protein</topology>
    </subcellularLocation>
</comment>
<dbReference type="InterPro" id="IPR029044">
    <property type="entry name" value="Nucleotide-diphossugar_trans"/>
</dbReference>
<feature type="domain" description="GtrA/DPMS transmembrane" evidence="10">
    <location>
        <begin position="265"/>
        <end position="371"/>
    </location>
</feature>
<dbReference type="Pfam" id="PF04138">
    <property type="entry name" value="GtrA_DPMS_TM"/>
    <property type="match status" value="1"/>
</dbReference>